<dbReference type="PANTHER" id="PTHR43576">
    <property type="entry name" value="ALPHA-L-ARABINOFURANOSIDASE C-RELATED"/>
    <property type="match status" value="1"/>
</dbReference>
<dbReference type="AlphaFoldDB" id="A0A2H3NPD1"/>
<dbReference type="InterPro" id="IPR017853">
    <property type="entry name" value="GH"/>
</dbReference>
<keyword evidence="5" id="KW-0378">Hydrolase</keyword>
<keyword evidence="8" id="KW-0732">Signal</keyword>
<dbReference type="PANTHER" id="PTHR43576:SF2">
    <property type="entry name" value="INTRACELLULAR EXO-ALPHA-L-ARABINOFURANOSIDASE 2"/>
    <property type="match status" value="1"/>
</dbReference>
<feature type="chain" id="PRO_5013554509" description="non-reducing end alpha-L-arabinofuranosidase" evidence="8">
    <location>
        <begin position="25"/>
        <end position="516"/>
    </location>
</feature>
<organism evidence="10 11">
    <name type="scientific">Longimonas halophila</name>
    <dbReference type="NCBI Taxonomy" id="1469170"/>
    <lineage>
        <taxon>Bacteria</taxon>
        <taxon>Pseudomonadati</taxon>
        <taxon>Rhodothermota</taxon>
        <taxon>Rhodothermia</taxon>
        <taxon>Rhodothermales</taxon>
        <taxon>Salisaetaceae</taxon>
        <taxon>Longimonas</taxon>
    </lineage>
</organism>
<feature type="domain" description="Alpha-L-arabinofuranosidase C-terminal" evidence="9">
    <location>
        <begin position="319"/>
        <end position="509"/>
    </location>
</feature>
<keyword evidence="11" id="KW-1185">Reference proteome</keyword>
<dbReference type="InterPro" id="IPR055235">
    <property type="entry name" value="ASD1_cat"/>
</dbReference>
<evidence type="ECO:0000313" key="10">
    <source>
        <dbReference type="EMBL" id="PEN08725.1"/>
    </source>
</evidence>
<dbReference type="SUPFAM" id="SSF51011">
    <property type="entry name" value="Glycosyl hydrolase domain"/>
    <property type="match status" value="1"/>
</dbReference>
<dbReference type="GO" id="GO:0046373">
    <property type="term" value="P:L-arabinose metabolic process"/>
    <property type="evidence" value="ECO:0007669"/>
    <property type="project" value="InterPro"/>
</dbReference>
<dbReference type="SMART" id="SM00813">
    <property type="entry name" value="Alpha-L-AF_C"/>
    <property type="match status" value="1"/>
</dbReference>
<keyword evidence="7" id="KW-0326">Glycosidase</keyword>
<protein>
    <recommendedName>
        <fullName evidence="4">non-reducing end alpha-L-arabinofuranosidase</fullName>
        <ecNumber evidence="4">3.2.1.55</ecNumber>
    </recommendedName>
</protein>
<dbReference type="Pfam" id="PF06964">
    <property type="entry name" value="Alpha-L-AF_C"/>
    <property type="match status" value="1"/>
</dbReference>
<comment type="similarity">
    <text evidence="2">Belongs to the glycosyl hydrolase 51 family.</text>
</comment>
<dbReference type="InterPro" id="IPR010720">
    <property type="entry name" value="Alpha-L-AF_C"/>
</dbReference>
<dbReference type="EC" id="3.2.1.55" evidence="4"/>
<dbReference type="Gene3D" id="2.60.40.1180">
    <property type="entry name" value="Golgi alpha-mannosidase II"/>
    <property type="match status" value="1"/>
</dbReference>
<comment type="catalytic activity">
    <reaction evidence="1">
        <text>Hydrolysis of terminal non-reducing alpha-L-arabinofuranoside residues in alpha-L-arabinosides.</text>
        <dbReference type="EC" id="3.2.1.55"/>
    </reaction>
</comment>
<dbReference type="EMBL" id="PDEP01000002">
    <property type="protein sequence ID" value="PEN08725.1"/>
    <property type="molecule type" value="Genomic_DNA"/>
</dbReference>
<evidence type="ECO:0000256" key="8">
    <source>
        <dbReference type="SAM" id="SignalP"/>
    </source>
</evidence>
<gene>
    <name evidence="10" type="ORF">CRI93_02915</name>
</gene>
<evidence type="ECO:0000256" key="3">
    <source>
        <dbReference type="ARBA" id="ARBA00011165"/>
    </source>
</evidence>
<sequence length="516" mass="58167">MARRLSVLLFLLLAGLLMVSPTQAQETEPLRGAINADQGETTISRHIYGHFAEHLGEDIYGGFWIQDDQNNWQYNQQVIDALNQLNIPNVRWPGGCFADYYHWKDGIGPRDERPDQVNTIWGAVTEDNSFGTHEFMGLVDRLDAEPIIVGNVGSGTVEEMNDWWKYLNHEGPGPMADLRAENGREEPWGVEYFGVGNESWGCGGQMRPQYYADLYRRFAEYLRPQVGTDPYRIAAGPNGDDYEWMRTLMEEAGYMIDGIDLHHYTIVGTWENKGSATDFAEDGWFEAMQGSHYMDELLTRHSTIMDQYDPEKETSLIVGEWGMWHDPMPGTNPGFLKQQNTLRDALVAALHLNIFNQHADRVRMANLAQTVNVLQALVLYDDGQLVKTPTYHIFDMYKAHQDATLLPMAFDQGVYEHNGEETPAVSASASQDEEGRIHVTLANTDPNQSRTVTTELRGQDVSSVTGRVLTAEQMNAHNTFEQPERLTPSSFDGAQLDGNTLTIELPAKSVVSLELR</sequence>
<evidence type="ECO:0000256" key="6">
    <source>
        <dbReference type="ARBA" id="ARBA00023277"/>
    </source>
</evidence>
<dbReference type="Gene3D" id="3.20.20.80">
    <property type="entry name" value="Glycosidases"/>
    <property type="match status" value="1"/>
</dbReference>
<evidence type="ECO:0000259" key="9">
    <source>
        <dbReference type="SMART" id="SM00813"/>
    </source>
</evidence>
<evidence type="ECO:0000256" key="7">
    <source>
        <dbReference type="ARBA" id="ARBA00023295"/>
    </source>
</evidence>
<proteinExistence type="inferred from homology"/>
<evidence type="ECO:0000256" key="5">
    <source>
        <dbReference type="ARBA" id="ARBA00022801"/>
    </source>
</evidence>
<feature type="signal peptide" evidence="8">
    <location>
        <begin position="1"/>
        <end position="24"/>
    </location>
</feature>
<dbReference type="InterPro" id="IPR013780">
    <property type="entry name" value="Glyco_hydro_b"/>
</dbReference>
<name>A0A2H3NPD1_9BACT</name>
<keyword evidence="6" id="KW-0119">Carbohydrate metabolism</keyword>
<dbReference type="GO" id="GO:0046556">
    <property type="term" value="F:alpha-L-arabinofuranosidase activity"/>
    <property type="evidence" value="ECO:0007669"/>
    <property type="project" value="UniProtKB-EC"/>
</dbReference>
<evidence type="ECO:0000256" key="4">
    <source>
        <dbReference type="ARBA" id="ARBA00012670"/>
    </source>
</evidence>
<dbReference type="Pfam" id="PF22848">
    <property type="entry name" value="ASD1_dom"/>
    <property type="match status" value="1"/>
</dbReference>
<evidence type="ECO:0000256" key="1">
    <source>
        <dbReference type="ARBA" id="ARBA00001462"/>
    </source>
</evidence>
<accession>A0A2H3NPD1</accession>
<evidence type="ECO:0000313" key="11">
    <source>
        <dbReference type="Proteomes" id="UP000221024"/>
    </source>
</evidence>
<dbReference type="RefSeq" id="WP_098061120.1">
    <property type="nucleotide sequence ID" value="NZ_PDEP01000002.1"/>
</dbReference>
<evidence type="ECO:0000256" key="2">
    <source>
        <dbReference type="ARBA" id="ARBA00007186"/>
    </source>
</evidence>
<reference evidence="10 11" key="1">
    <citation type="submission" date="2017-10" db="EMBL/GenBank/DDBJ databases">
        <title>Draft genome of Longimonas halophila.</title>
        <authorList>
            <person name="Goh K.M."/>
            <person name="Shamsir M.S."/>
            <person name="Lim S.W."/>
        </authorList>
    </citation>
    <scope>NUCLEOTIDE SEQUENCE [LARGE SCALE GENOMIC DNA]</scope>
    <source>
        <strain evidence="10 11">KCTC 42399</strain>
    </source>
</reference>
<dbReference type="OrthoDB" id="9758333at2"/>
<comment type="subunit">
    <text evidence="3">Homohexamer; trimer of dimers.</text>
</comment>
<comment type="caution">
    <text evidence="10">The sequence shown here is derived from an EMBL/GenBank/DDBJ whole genome shotgun (WGS) entry which is preliminary data.</text>
</comment>
<dbReference type="GO" id="GO:0000272">
    <property type="term" value="P:polysaccharide catabolic process"/>
    <property type="evidence" value="ECO:0007669"/>
    <property type="project" value="TreeGrafter"/>
</dbReference>
<dbReference type="Proteomes" id="UP000221024">
    <property type="component" value="Unassembled WGS sequence"/>
</dbReference>
<dbReference type="SUPFAM" id="SSF51445">
    <property type="entry name" value="(Trans)glycosidases"/>
    <property type="match status" value="1"/>
</dbReference>